<dbReference type="RefSeq" id="WP_022019466.1">
    <property type="nucleotide sequence ID" value="NZ_CALUIP010000002.1"/>
</dbReference>
<dbReference type="AlphaFoldDB" id="A0A921HUV1"/>
<reference evidence="1" key="2">
    <citation type="submission" date="2021-09" db="EMBL/GenBank/DDBJ databases">
        <authorList>
            <person name="Gilroy R."/>
        </authorList>
    </citation>
    <scope>NUCLEOTIDE SEQUENCE</scope>
    <source>
        <strain evidence="1">CHK55-1828</strain>
    </source>
</reference>
<proteinExistence type="predicted"/>
<evidence type="ECO:0000313" key="2">
    <source>
        <dbReference type="Proteomes" id="UP000717835"/>
    </source>
</evidence>
<protein>
    <submittedName>
        <fullName evidence="1">DUF3791 domain-containing protein</fullName>
    </submittedName>
</protein>
<accession>A0A921HUV1</accession>
<reference evidence="1" key="1">
    <citation type="journal article" date="2021" name="PeerJ">
        <title>Extensive microbial diversity within the chicken gut microbiome revealed by metagenomics and culture.</title>
        <authorList>
            <person name="Gilroy R."/>
            <person name="Ravi A."/>
            <person name="Getino M."/>
            <person name="Pursley I."/>
            <person name="Horton D.L."/>
            <person name="Alikhan N.F."/>
            <person name="Baker D."/>
            <person name="Gharbi K."/>
            <person name="Hall N."/>
            <person name="Watson M."/>
            <person name="Adriaenssens E.M."/>
            <person name="Foster-Nyarko E."/>
            <person name="Jarju S."/>
            <person name="Secka A."/>
            <person name="Antonio M."/>
            <person name="Oren A."/>
            <person name="Chaudhuri R.R."/>
            <person name="La Ragione R."/>
            <person name="Hildebrand F."/>
            <person name="Pallen M.J."/>
        </authorList>
    </citation>
    <scope>NUCLEOTIDE SEQUENCE</scope>
    <source>
        <strain evidence="1">CHK55-1828</strain>
    </source>
</reference>
<dbReference type="Proteomes" id="UP000717835">
    <property type="component" value="Unassembled WGS sequence"/>
</dbReference>
<evidence type="ECO:0000313" key="1">
    <source>
        <dbReference type="EMBL" id="HJF90842.1"/>
    </source>
</evidence>
<dbReference type="EMBL" id="DYVX01000003">
    <property type="protein sequence ID" value="HJF90842.1"/>
    <property type="molecule type" value="Genomic_DNA"/>
</dbReference>
<comment type="caution">
    <text evidence="1">The sequence shown here is derived from an EMBL/GenBank/DDBJ whole genome shotgun (WGS) entry which is preliminary data.</text>
</comment>
<sequence>MKYARIVRLFADKLHLSYEDALGFFYDSETYRLISNGVADMHCLSDEYLADELLMEWNEQRRNSESNGCRDIHFDN</sequence>
<name>A0A921HUV1_9BACT</name>
<organism evidence="1 2">
    <name type="scientific">Mediterranea massiliensis</name>
    <dbReference type="NCBI Taxonomy" id="1841865"/>
    <lineage>
        <taxon>Bacteria</taxon>
        <taxon>Pseudomonadati</taxon>
        <taxon>Bacteroidota</taxon>
        <taxon>Bacteroidia</taxon>
        <taxon>Bacteroidales</taxon>
        <taxon>Bacteroidaceae</taxon>
        <taxon>Mediterranea</taxon>
    </lineage>
</organism>
<gene>
    <name evidence="1" type="ORF">K8W02_00430</name>
</gene>